<name>A0A1M4SUE9_9ACTN</name>
<dbReference type="PIRSF" id="PIRSF001430">
    <property type="entry name" value="tRNA_psdUrid_synth"/>
    <property type="match status" value="1"/>
</dbReference>
<feature type="active site" description="Nucleophile" evidence="4 5">
    <location>
        <position position="52"/>
    </location>
</feature>
<dbReference type="RefSeq" id="WP_072788192.1">
    <property type="nucleotide sequence ID" value="NZ_FQUL01000003.1"/>
</dbReference>
<evidence type="ECO:0000256" key="6">
    <source>
        <dbReference type="PIRSR" id="PIRSR001430-2"/>
    </source>
</evidence>
<organism evidence="9 10">
    <name type="scientific">Ferrithrix thermotolerans DSM 19514</name>
    <dbReference type="NCBI Taxonomy" id="1121881"/>
    <lineage>
        <taxon>Bacteria</taxon>
        <taxon>Bacillati</taxon>
        <taxon>Actinomycetota</taxon>
        <taxon>Acidimicrobiia</taxon>
        <taxon>Acidimicrobiales</taxon>
        <taxon>Acidimicrobiaceae</taxon>
        <taxon>Ferrithrix</taxon>
    </lineage>
</organism>
<proteinExistence type="inferred from homology"/>
<dbReference type="InterPro" id="IPR020095">
    <property type="entry name" value="PsdUridine_synth_TruA_C"/>
</dbReference>
<feature type="domain" description="Pseudouridine synthase I TruA alpha/beta" evidence="8">
    <location>
        <begin position="142"/>
        <end position="244"/>
    </location>
</feature>
<accession>A0A1M4SUE9</accession>
<dbReference type="GO" id="GO:0160147">
    <property type="term" value="F:tRNA pseudouridine(38-40) synthase activity"/>
    <property type="evidence" value="ECO:0007669"/>
    <property type="project" value="UniProtKB-EC"/>
</dbReference>
<gene>
    <name evidence="4" type="primary">truA</name>
    <name evidence="9" type="ORF">SAMN02745225_00388</name>
</gene>
<evidence type="ECO:0000256" key="5">
    <source>
        <dbReference type="PIRSR" id="PIRSR001430-1"/>
    </source>
</evidence>
<keyword evidence="10" id="KW-1185">Reference proteome</keyword>
<feature type="domain" description="Pseudouridine synthase I TruA alpha/beta" evidence="8">
    <location>
        <begin position="5"/>
        <end position="85"/>
    </location>
</feature>
<comment type="catalytic activity">
    <reaction evidence="4 7">
        <text>uridine(38/39/40) in tRNA = pseudouridine(38/39/40) in tRNA</text>
        <dbReference type="Rhea" id="RHEA:22376"/>
        <dbReference type="Rhea" id="RHEA-COMP:10085"/>
        <dbReference type="Rhea" id="RHEA-COMP:10087"/>
        <dbReference type="ChEBI" id="CHEBI:65314"/>
        <dbReference type="ChEBI" id="CHEBI:65315"/>
        <dbReference type="EC" id="5.4.99.12"/>
    </reaction>
</comment>
<evidence type="ECO:0000256" key="3">
    <source>
        <dbReference type="ARBA" id="ARBA00023235"/>
    </source>
</evidence>
<evidence type="ECO:0000313" key="10">
    <source>
        <dbReference type="Proteomes" id="UP000184295"/>
    </source>
</evidence>
<dbReference type="PANTHER" id="PTHR11142">
    <property type="entry name" value="PSEUDOURIDYLATE SYNTHASE"/>
    <property type="match status" value="1"/>
</dbReference>
<dbReference type="OrthoDB" id="9811823at2"/>
<keyword evidence="2 4" id="KW-0819">tRNA processing</keyword>
<sequence length="274" mass="30469">MRWVALVSYNGSQFHGFGVQPGGVETVGGALMSALSVVFQRQIDIVVAGRTDKGVHAVGQVISFDAPDPRSKAPLRSINRLLPSSVKVHALETTVCSFSARFSARYRLYLYRIVKNNSGTPFLRDLSWAIQEPLDVKKMINASFALVGSHDFRAFCKSGGNDGRPTRRRLYGVEIVESDHFVDILIWSNSFCHQMVRSIVSVLVEVGLGRRQGVVLRQALVSGDRSLVHSVAPPEGLYLFGVGYQSFDPLSRRLWLERTNSWDFSGPTWGIERI</sequence>
<feature type="binding site" evidence="4 6">
    <location>
        <position position="109"/>
    </location>
    <ligand>
        <name>substrate</name>
    </ligand>
</feature>
<dbReference type="InterPro" id="IPR020103">
    <property type="entry name" value="PsdUridine_synth_cat_dom_sf"/>
</dbReference>
<dbReference type="InterPro" id="IPR020094">
    <property type="entry name" value="TruA/RsuA/RluB/E/F_N"/>
</dbReference>
<dbReference type="HAMAP" id="MF_00171">
    <property type="entry name" value="TruA"/>
    <property type="match status" value="1"/>
</dbReference>
<reference evidence="10" key="1">
    <citation type="submission" date="2016-11" db="EMBL/GenBank/DDBJ databases">
        <authorList>
            <person name="Varghese N."/>
            <person name="Submissions S."/>
        </authorList>
    </citation>
    <scope>NUCLEOTIDE SEQUENCE [LARGE SCALE GENOMIC DNA]</scope>
    <source>
        <strain evidence="10">DSM 19514</strain>
    </source>
</reference>
<dbReference type="EC" id="5.4.99.12" evidence="4"/>
<dbReference type="CDD" id="cd02570">
    <property type="entry name" value="PseudoU_synth_EcTruA"/>
    <property type="match status" value="1"/>
</dbReference>
<dbReference type="Pfam" id="PF01416">
    <property type="entry name" value="PseudoU_synth_1"/>
    <property type="match status" value="2"/>
</dbReference>
<dbReference type="Gene3D" id="3.30.70.660">
    <property type="entry name" value="Pseudouridine synthase I, catalytic domain, C-terminal subdomain"/>
    <property type="match status" value="1"/>
</dbReference>
<evidence type="ECO:0000313" key="9">
    <source>
        <dbReference type="EMBL" id="SHE35815.1"/>
    </source>
</evidence>
<comment type="caution">
    <text evidence="4">Lacks conserved residue(s) required for the propagation of feature annotation.</text>
</comment>
<comment type="subunit">
    <text evidence="4">Homodimer.</text>
</comment>
<dbReference type="Proteomes" id="UP000184295">
    <property type="component" value="Unassembled WGS sequence"/>
</dbReference>
<comment type="function">
    <text evidence="4">Formation of pseudouridine at positions 38, 39 and 40 in the anticodon stem and loop of transfer RNAs.</text>
</comment>
<dbReference type="EMBL" id="FQUL01000003">
    <property type="protein sequence ID" value="SHE35815.1"/>
    <property type="molecule type" value="Genomic_DNA"/>
</dbReference>
<dbReference type="STRING" id="1121881.SAMN02745225_00388"/>
<dbReference type="Gene3D" id="3.30.70.580">
    <property type="entry name" value="Pseudouridine synthase I, catalytic domain, N-terminal subdomain"/>
    <property type="match status" value="1"/>
</dbReference>
<keyword evidence="3 4" id="KW-0413">Isomerase</keyword>
<dbReference type="GO" id="GO:0003723">
    <property type="term" value="F:RNA binding"/>
    <property type="evidence" value="ECO:0007669"/>
    <property type="project" value="InterPro"/>
</dbReference>
<dbReference type="AlphaFoldDB" id="A0A1M4SUE9"/>
<dbReference type="InterPro" id="IPR020097">
    <property type="entry name" value="PsdUridine_synth_TruA_a/b_dom"/>
</dbReference>
<evidence type="ECO:0000256" key="1">
    <source>
        <dbReference type="ARBA" id="ARBA00009375"/>
    </source>
</evidence>
<evidence type="ECO:0000256" key="2">
    <source>
        <dbReference type="ARBA" id="ARBA00022694"/>
    </source>
</evidence>
<dbReference type="GO" id="GO:0031119">
    <property type="term" value="P:tRNA pseudouridine synthesis"/>
    <property type="evidence" value="ECO:0007669"/>
    <property type="project" value="UniProtKB-UniRule"/>
</dbReference>
<evidence type="ECO:0000256" key="7">
    <source>
        <dbReference type="RuleBase" id="RU003792"/>
    </source>
</evidence>
<protein>
    <recommendedName>
        <fullName evidence="4">tRNA pseudouridine synthase A</fullName>
        <ecNumber evidence="4">5.4.99.12</ecNumber>
    </recommendedName>
    <alternativeName>
        <fullName evidence="4">tRNA pseudouridine(38-40) synthase</fullName>
    </alternativeName>
    <alternativeName>
        <fullName evidence="4">tRNA pseudouridylate synthase I</fullName>
    </alternativeName>
    <alternativeName>
        <fullName evidence="4">tRNA-uridine isomerase I</fullName>
    </alternativeName>
</protein>
<dbReference type="SUPFAM" id="SSF55120">
    <property type="entry name" value="Pseudouridine synthase"/>
    <property type="match status" value="1"/>
</dbReference>
<evidence type="ECO:0000259" key="8">
    <source>
        <dbReference type="Pfam" id="PF01416"/>
    </source>
</evidence>
<comment type="similarity">
    <text evidence="1 4 7">Belongs to the tRNA pseudouridine synthase TruA family.</text>
</comment>
<dbReference type="PANTHER" id="PTHR11142:SF0">
    <property type="entry name" value="TRNA PSEUDOURIDINE SYNTHASE-LIKE 1"/>
    <property type="match status" value="1"/>
</dbReference>
<dbReference type="InterPro" id="IPR001406">
    <property type="entry name" value="PsdUridine_synth_TruA"/>
</dbReference>
<evidence type="ECO:0000256" key="4">
    <source>
        <dbReference type="HAMAP-Rule" id="MF_00171"/>
    </source>
</evidence>
<dbReference type="NCBIfam" id="TIGR00071">
    <property type="entry name" value="hisT_truA"/>
    <property type="match status" value="1"/>
</dbReference>